<evidence type="ECO:0000313" key="2">
    <source>
        <dbReference type="EMBL" id="MBO3796263.1"/>
    </source>
</evidence>
<dbReference type="EMBL" id="JAGFPW010000022">
    <property type="protein sequence ID" value="MBO3796263.1"/>
    <property type="molecule type" value="Genomic_DNA"/>
</dbReference>
<reference evidence="1 3" key="1">
    <citation type="submission" date="2015-09" db="EMBL/GenBank/DDBJ databases">
        <title>Spore heat resistance.</title>
        <authorList>
            <person name="Boekhorst J."/>
            <person name="Berendsen E.M."/>
            <person name="Wells-Bennik M.H."/>
            <person name="Kuipers O.P."/>
        </authorList>
    </citation>
    <scope>NUCLEOTIDE SEQUENCE [LARGE SCALE GENOMIC DNA]</scope>
    <source>
        <strain evidence="1 3">B4122</strain>
    </source>
</reference>
<organism evidence="2 4">
    <name type="scientific">Bacillus subtilis</name>
    <dbReference type="NCBI Taxonomy" id="1423"/>
    <lineage>
        <taxon>Bacteria</taxon>
        <taxon>Bacillati</taxon>
        <taxon>Bacillota</taxon>
        <taxon>Bacilli</taxon>
        <taxon>Bacillales</taxon>
        <taxon>Bacillaceae</taxon>
        <taxon>Bacillus</taxon>
    </lineage>
</organism>
<evidence type="ECO:0000313" key="4">
    <source>
        <dbReference type="Proteomes" id="UP000665181"/>
    </source>
</evidence>
<dbReference type="EMBL" id="LJZV01000005">
    <property type="protein sequence ID" value="KZD93367.1"/>
    <property type="molecule type" value="Genomic_DNA"/>
</dbReference>
<protein>
    <submittedName>
        <fullName evidence="2">Uncharacterized protein</fullName>
    </submittedName>
</protein>
<reference evidence="2" key="2">
    <citation type="submission" date="2021-03" db="EMBL/GenBank/DDBJ databases">
        <title>Isolation of Bacillus subtilis from fermented food sample.</title>
        <authorList>
            <person name="Lakshmanan V."/>
            <person name="Athira K."/>
            <person name="Rajagopal K."/>
        </authorList>
    </citation>
    <scope>NUCLEOTIDE SEQUENCE</scope>
    <source>
        <strain evidence="2">S1</strain>
    </source>
</reference>
<evidence type="ECO:0000313" key="3">
    <source>
        <dbReference type="Proteomes" id="UP000076442"/>
    </source>
</evidence>
<dbReference type="Proteomes" id="UP000076442">
    <property type="component" value="Unassembled WGS sequence"/>
</dbReference>
<dbReference type="Proteomes" id="UP000665181">
    <property type="component" value="Unassembled WGS sequence"/>
</dbReference>
<evidence type="ECO:0000313" key="1">
    <source>
        <dbReference type="EMBL" id="KZD93367.1"/>
    </source>
</evidence>
<name>A0A162UIE7_BACIU</name>
<dbReference type="AlphaFoldDB" id="A0A162UIE7"/>
<dbReference type="SMR" id="A0A162UIE7"/>
<gene>
    <name evidence="1" type="ORF">B4122_1199</name>
    <name evidence="2" type="ORF">J5227_18555</name>
</gene>
<proteinExistence type="predicted"/>
<dbReference type="RefSeq" id="WP_003231036.1">
    <property type="nucleotide sequence ID" value="NZ_AP024621.1"/>
</dbReference>
<accession>A0A162UIE7</accession>
<sequence length="64" mass="7677">MLLDEKLDKLMKTILRLKAYKEEENLRRVIGEFHSIIDYAYEGMYIAEDMLREEESKGKEVSTY</sequence>
<comment type="caution">
    <text evidence="2">The sequence shown here is derived from an EMBL/GenBank/DDBJ whole genome shotgun (WGS) entry which is preliminary data.</text>
</comment>